<keyword evidence="2" id="KW-1185">Reference proteome</keyword>
<proteinExistence type="predicted"/>
<gene>
    <name evidence="1" type="ORF">DZ858_01695</name>
</gene>
<organism evidence="1 2">
    <name type="scientific">Marixanthomonas ophiurae</name>
    <dbReference type="NCBI Taxonomy" id="387659"/>
    <lineage>
        <taxon>Bacteria</taxon>
        <taxon>Pseudomonadati</taxon>
        <taxon>Bacteroidota</taxon>
        <taxon>Flavobacteriia</taxon>
        <taxon>Flavobacteriales</taxon>
        <taxon>Flavobacteriaceae</taxon>
        <taxon>Marixanthomonas</taxon>
    </lineage>
</organism>
<dbReference type="RefSeq" id="WP_117157844.1">
    <property type="nucleotide sequence ID" value="NZ_QVID01000001.1"/>
</dbReference>
<protein>
    <submittedName>
        <fullName evidence="1">Uncharacterized protein</fullName>
    </submittedName>
</protein>
<evidence type="ECO:0000313" key="2">
    <source>
        <dbReference type="Proteomes" id="UP000261082"/>
    </source>
</evidence>
<dbReference type="Proteomes" id="UP000261082">
    <property type="component" value="Unassembled WGS sequence"/>
</dbReference>
<comment type="caution">
    <text evidence="1">The sequence shown here is derived from an EMBL/GenBank/DDBJ whole genome shotgun (WGS) entry which is preliminary data.</text>
</comment>
<name>A0A3E1Q9L6_9FLAO</name>
<evidence type="ECO:0000313" key="1">
    <source>
        <dbReference type="EMBL" id="RFN58820.1"/>
    </source>
</evidence>
<reference evidence="1 2" key="1">
    <citation type="journal article" date="2007" name="Int. J. Syst. Evol. Microbiol.">
        <title>Marixanthomonas ophiurae gen. nov., sp. nov., a marine bacterium of the family Flavobacteriaceae isolated from a deep-sea brittle star.</title>
        <authorList>
            <person name="Romanenko L.A."/>
            <person name="Uchino M."/>
            <person name="Frolova G.M."/>
            <person name="Mikhailov V.V."/>
        </authorList>
    </citation>
    <scope>NUCLEOTIDE SEQUENCE [LARGE SCALE GENOMIC DNA]</scope>
    <source>
        <strain evidence="1 2">KMM 3046</strain>
    </source>
</reference>
<dbReference type="AlphaFoldDB" id="A0A3E1Q9L6"/>
<accession>A0A3E1Q9L6</accession>
<sequence length="122" mass="14604">MNEIEKMSQFSIQISAILSSISGYPEILKELEKNLKHYRVHSSFVEFTIPEITPYTLNVHFHKFSRSKKYRNIWYCKYYIYTQPGCLSFINKDLDYSHFDETVYNRICEIAHMESVMIKINS</sequence>
<dbReference type="EMBL" id="QVID01000001">
    <property type="protein sequence ID" value="RFN58820.1"/>
    <property type="molecule type" value="Genomic_DNA"/>
</dbReference>